<proteinExistence type="predicted"/>
<dbReference type="EMBL" id="BONF01000012">
    <property type="protein sequence ID" value="GIF81294.1"/>
    <property type="molecule type" value="Genomic_DNA"/>
</dbReference>
<dbReference type="GO" id="GO:0005737">
    <property type="term" value="C:cytoplasm"/>
    <property type="evidence" value="ECO:0007669"/>
    <property type="project" value="UniProtKB-ARBA"/>
</dbReference>
<evidence type="ECO:0000256" key="2">
    <source>
        <dbReference type="ARBA" id="ARBA00023034"/>
    </source>
</evidence>
<dbReference type="InterPro" id="IPR008628">
    <property type="entry name" value="GPP34-like"/>
</dbReference>
<keyword evidence="3" id="KW-0446">Lipid-binding</keyword>
<evidence type="ECO:0000256" key="4">
    <source>
        <dbReference type="ARBA" id="ARBA00023136"/>
    </source>
</evidence>
<evidence type="ECO:0000313" key="5">
    <source>
        <dbReference type="EMBL" id="GIF81294.1"/>
    </source>
</evidence>
<sequence length="338" mass="36717">MAESLTEPARALLLALEELYIAADEPSCRTIADRISRRVRELPPGSGERVTLSHNTVNKVLRAPHLGSQQHLLAVVACLHGAEVARFQELWIAARKAEPKNTRQAAQTGRAAAAAAQSTAEGDGRLGLAEEFFLVNHDRDGDAYIGESSLGLGVAGAILIELAQAGLITVGERVVVDDSADRTGHPYAVFADLIATADPERRDQQLWRWVRDLQAEALRQVSQRLEDAGLVTPEDSRSPLRWLGRKLRYRPSADPAAGAPASSLRRVLTRVEAEDVPTVILAALVDVTEGHECILVKLPRAQMRQRIEGLAATLPPWTREVVAAVDRAIAERAIKPLP</sequence>
<keyword evidence="4" id="KW-0472">Membrane</keyword>
<comment type="caution">
    <text evidence="5">The sequence shown here is derived from an EMBL/GenBank/DDBJ whole genome shotgun (WGS) entry which is preliminary data.</text>
</comment>
<keyword evidence="2" id="KW-0333">Golgi apparatus</keyword>
<keyword evidence="6" id="KW-1185">Reference proteome</keyword>
<name>A0A8J3JQA0_9ACTN</name>
<protein>
    <submittedName>
        <fullName evidence="5">Uncharacterized protein</fullName>
    </submittedName>
</protein>
<dbReference type="GO" id="GO:0070273">
    <property type="term" value="F:phosphatidylinositol-4-phosphate binding"/>
    <property type="evidence" value="ECO:0007669"/>
    <property type="project" value="InterPro"/>
</dbReference>
<dbReference type="Gene3D" id="1.10.3630.10">
    <property type="entry name" value="yeast vps74-n-term truncation variant domain like"/>
    <property type="match status" value="1"/>
</dbReference>
<dbReference type="RefSeq" id="WP_203745605.1">
    <property type="nucleotide sequence ID" value="NZ_BONF01000012.1"/>
</dbReference>
<reference evidence="5 6" key="1">
    <citation type="submission" date="2021-01" db="EMBL/GenBank/DDBJ databases">
        <title>Whole genome shotgun sequence of Catellatospora bangladeshensis NBRC 107357.</title>
        <authorList>
            <person name="Komaki H."/>
            <person name="Tamura T."/>
        </authorList>
    </citation>
    <scope>NUCLEOTIDE SEQUENCE [LARGE SCALE GENOMIC DNA]</scope>
    <source>
        <strain evidence="5 6">NBRC 107357</strain>
    </source>
</reference>
<evidence type="ECO:0000256" key="3">
    <source>
        <dbReference type="ARBA" id="ARBA00023121"/>
    </source>
</evidence>
<evidence type="ECO:0000313" key="6">
    <source>
        <dbReference type="Proteomes" id="UP000601223"/>
    </source>
</evidence>
<dbReference type="AlphaFoldDB" id="A0A8J3JQA0"/>
<dbReference type="InterPro" id="IPR038261">
    <property type="entry name" value="GPP34-like_sf"/>
</dbReference>
<comment type="subcellular location">
    <subcellularLocation>
        <location evidence="1">Golgi apparatus membrane</location>
        <topology evidence="1">Peripheral membrane protein</topology>
        <orientation evidence="1">Cytoplasmic side</orientation>
    </subcellularLocation>
</comment>
<accession>A0A8J3JQA0</accession>
<organism evidence="5 6">
    <name type="scientific">Catellatospora bangladeshensis</name>
    <dbReference type="NCBI Taxonomy" id="310355"/>
    <lineage>
        <taxon>Bacteria</taxon>
        <taxon>Bacillati</taxon>
        <taxon>Actinomycetota</taxon>
        <taxon>Actinomycetes</taxon>
        <taxon>Micromonosporales</taxon>
        <taxon>Micromonosporaceae</taxon>
        <taxon>Catellatospora</taxon>
    </lineage>
</organism>
<dbReference type="GO" id="GO:0012505">
    <property type="term" value="C:endomembrane system"/>
    <property type="evidence" value="ECO:0007669"/>
    <property type="project" value="UniProtKB-ARBA"/>
</dbReference>
<dbReference type="Proteomes" id="UP000601223">
    <property type="component" value="Unassembled WGS sequence"/>
</dbReference>
<dbReference type="Pfam" id="PF05719">
    <property type="entry name" value="GPP34"/>
    <property type="match status" value="1"/>
</dbReference>
<evidence type="ECO:0000256" key="1">
    <source>
        <dbReference type="ARBA" id="ARBA00004255"/>
    </source>
</evidence>
<gene>
    <name evidence="5" type="ORF">Cba03nite_26430</name>
</gene>